<sequence length="192" mass="21450">MVRWEPGAKDRLQTAAIALFLERGYEETTVQDIAAEAGLTERTFFRHYADKREVLFNGGDSYRAVFVDAIRAAPAGRTPFELVTAALVAAEDFFSPERRPWSRKRQRVIDANPALQEREARKRATLGDALDAALVERGVPEPEARLTAEVGAAVFTTAFRQWLAEDEQRPLDEIELELLARLRALMPVGAPA</sequence>
<keyword evidence="1" id="KW-0805">Transcription regulation</keyword>
<dbReference type="PANTHER" id="PTHR30055">
    <property type="entry name" value="HTH-TYPE TRANSCRIPTIONAL REGULATOR RUTR"/>
    <property type="match status" value="1"/>
</dbReference>
<evidence type="ECO:0000256" key="1">
    <source>
        <dbReference type="ARBA" id="ARBA00023015"/>
    </source>
</evidence>
<keyword evidence="2 4" id="KW-0238">DNA-binding</keyword>
<dbReference type="PANTHER" id="PTHR30055:SF238">
    <property type="entry name" value="MYCOFACTOCIN BIOSYNTHESIS TRANSCRIPTIONAL REGULATOR MFTR-RELATED"/>
    <property type="match status" value="1"/>
</dbReference>
<evidence type="ECO:0000256" key="2">
    <source>
        <dbReference type="ARBA" id="ARBA00023125"/>
    </source>
</evidence>
<evidence type="ECO:0000313" key="7">
    <source>
        <dbReference type="Proteomes" id="UP000265742"/>
    </source>
</evidence>
<evidence type="ECO:0000259" key="5">
    <source>
        <dbReference type="PROSITE" id="PS50977"/>
    </source>
</evidence>
<reference evidence="7" key="1">
    <citation type="submission" date="2018-09" db="EMBL/GenBank/DDBJ databases">
        <authorList>
            <person name="Kim I."/>
        </authorList>
    </citation>
    <scope>NUCLEOTIDE SEQUENCE [LARGE SCALE GENOMIC DNA]</scope>
    <source>
        <strain evidence="7">DD4a</strain>
    </source>
</reference>
<evidence type="ECO:0000313" key="6">
    <source>
        <dbReference type="EMBL" id="RIX30169.1"/>
    </source>
</evidence>
<evidence type="ECO:0000256" key="4">
    <source>
        <dbReference type="PROSITE-ProRule" id="PRU00335"/>
    </source>
</evidence>
<keyword evidence="3" id="KW-0804">Transcription</keyword>
<feature type="DNA-binding region" description="H-T-H motif" evidence="4">
    <location>
        <begin position="29"/>
        <end position="48"/>
    </location>
</feature>
<proteinExistence type="predicted"/>
<name>A0A3A1U7A4_9MICO</name>
<gene>
    <name evidence="6" type="ORF">D1781_01585</name>
</gene>
<evidence type="ECO:0000256" key="3">
    <source>
        <dbReference type="ARBA" id="ARBA00023163"/>
    </source>
</evidence>
<dbReference type="SUPFAM" id="SSF46689">
    <property type="entry name" value="Homeodomain-like"/>
    <property type="match status" value="1"/>
</dbReference>
<dbReference type="InterPro" id="IPR001647">
    <property type="entry name" value="HTH_TetR"/>
</dbReference>
<dbReference type="RefSeq" id="WP_119480533.1">
    <property type="nucleotide sequence ID" value="NZ_QXTG01000001.1"/>
</dbReference>
<dbReference type="Proteomes" id="UP000265742">
    <property type="component" value="Unassembled WGS sequence"/>
</dbReference>
<dbReference type="GO" id="GO:0003700">
    <property type="term" value="F:DNA-binding transcription factor activity"/>
    <property type="evidence" value="ECO:0007669"/>
    <property type="project" value="TreeGrafter"/>
</dbReference>
<dbReference type="PRINTS" id="PR00455">
    <property type="entry name" value="HTHTETR"/>
</dbReference>
<organism evidence="6 7">
    <name type="scientific">Amnibacterium setariae</name>
    <dbReference type="NCBI Taxonomy" id="2306585"/>
    <lineage>
        <taxon>Bacteria</taxon>
        <taxon>Bacillati</taxon>
        <taxon>Actinomycetota</taxon>
        <taxon>Actinomycetes</taxon>
        <taxon>Micrococcales</taxon>
        <taxon>Microbacteriaceae</taxon>
        <taxon>Amnibacterium</taxon>
    </lineage>
</organism>
<feature type="domain" description="HTH tetR-type" evidence="5">
    <location>
        <begin position="6"/>
        <end position="66"/>
    </location>
</feature>
<dbReference type="GO" id="GO:0000976">
    <property type="term" value="F:transcription cis-regulatory region binding"/>
    <property type="evidence" value="ECO:0007669"/>
    <property type="project" value="TreeGrafter"/>
</dbReference>
<dbReference type="InterPro" id="IPR009057">
    <property type="entry name" value="Homeodomain-like_sf"/>
</dbReference>
<protein>
    <submittedName>
        <fullName evidence="6">TetR family transcriptional regulator</fullName>
    </submittedName>
</protein>
<dbReference type="InterPro" id="IPR041347">
    <property type="entry name" value="MftR_C"/>
</dbReference>
<dbReference type="Pfam" id="PF00440">
    <property type="entry name" value="TetR_N"/>
    <property type="match status" value="1"/>
</dbReference>
<dbReference type="Pfam" id="PF17754">
    <property type="entry name" value="TetR_C_14"/>
    <property type="match status" value="1"/>
</dbReference>
<dbReference type="EMBL" id="QXTG01000001">
    <property type="protein sequence ID" value="RIX30169.1"/>
    <property type="molecule type" value="Genomic_DNA"/>
</dbReference>
<dbReference type="InterPro" id="IPR050109">
    <property type="entry name" value="HTH-type_TetR-like_transc_reg"/>
</dbReference>
<dbReference type="Gene3D" id="1.10.357.10">
    <property type="entry name" value="Tetracycline Repressor, domain 2"/>
    <property type="match status" value="1"/>
</dbReference>
<dbReference type="OrthoDB" id="956698at2"/>
<accession>A0A3A1U7A4</accession>
<dbReference type="PROSITE" id="PS50977">
    <property type="entry name" value="HTH_TETR_2"/>
    <property type="match status" value="1"/>
</dbReference>
<dbReference type="AlphaFoldDB" id="A0A3A1U7A4"/>
<comment type="caution">
    <text evidence="6">The sequence shown here is derived from an EMBL/GenBank/DDBJ whole genome shotgun (WGS) entry which is preliminary data.</text>
</comment>
<keyword evidence="7" id="KW-1185">Reference proteome</keyword>